<organism evidence="3">
    <name type="scientific">CrAss-like virus sp. ctZ6R2</name>
    <dbReference type="NCBI Taxonomy" id="2827629"/>
    <lineage>
        <taxon>Viruses</taxon>
        <taxon>Duplodnaviria</taxon>
        <taxon>Heunggongvirae</taxon>
        <taxon>Uroviricota</taxon>
        <taxon>Caudoviricetes</taxon>
        <taxon>Crassvirales</taxon>
    </lineage>
</organism>
<protein>
    <submittedName>
        <fullName evidence="3">AlgG</fullName>
    </submittedName>
</protein>
<evidence type="ECO:0000313" key="3">
    <source>
        <dbReference type="EMBL" id="DAE92596.1"/>
    </source>
</evidence>
<reference evidence="3" key="1">
    <citation type="journal article" date="2021" name="Proc. Natl. Acad. Sci. U.S.A.">
        <title>A Catalog of Tens of Thousands of Viruses from Human Metagenomes Reveals Hidden Associations with Chronic Diseases.</title>
        <authorList>
            <person name="Tisza M.J."/>
            <person name="Buck C.B."/>
        </authorList>
    </citation>
    <scope>NUCLEOTIDE SEQUENCE</scope>
    <source>
        <strain evidence="3">CtZ6R2</strain>
    </source>
</reference>
<keyword evidence="2" id="KW-0946">Virion</keyword>
<name>A0A8S5RTW6_9CAUD</name>
<sequence>MFFTQEDYRKIEKWLLANSKKDTQFVEAATPLQGNETIAFVQNGKNVKTSVKDIVDQFFLLGVSDFLNITDKYGEKNITINQAIQLIPFRSRKIGQVITFIDEYGNWAIYQFQGKALNQWNNTTLWINILGSIVVSDVVPDEEDITGVKDGDKLILKFANKKYDPEQWSGLGRTYLRKNITTVIDSNTGQRRVTNLLSQDMMPTEDTIYILQYDYDLNGQTIIVPDNSVILFEGGSISNGIINGVNTLICAGKVKIFENIKITGTFKNRESKVSWFGGLLNQSIIDSLAFISPNVNLDGMTFTVKRLDLTTVNTLQSGTLIADNENTNQTVNILHIHDNSNDILIKDVVFLGGANQRPTTPYPYENMIRIEKCGNVILQGCEITGYAQSQGVEQNIEWGLKYASAININNCKDVTIDSCRFHDNHHEQSIFYDPSLSYSLKVLNCKTYSNKDAYGTFINYGFKDTLYQNNTCTQGVASFIATQGNNCIITGNFFEDTSYFAVSTEWTGGSYMNDNQIVTNNVAKNCRYGAFNVGVSNIIVSGNLIDSCGGRYGSIYCKGKVYGLHPYYVESKEALPYDNSVFEDSYNITIANNIIKNDLGTNAIAIKSQSDYANKADVISSFGVIHNVNIVGNTIESTVRPLYFVDTIIQGLQIKDNKVITKNNISYPVYARVESQTTDTSHLDDVEFVGNTFENMQGNYTSYLMRFEIPYVNGFLFNENIIKNLTTASSLIMDSNPNSFRNIKGVDNNVYPYCAPIMFPESFIYPGNVKPKERKTIRMNEYNQLSWAINCAIGDSILFNSDDSNQYCHVLTNGTTGYLQATAATTAGSPIVTVTGYNTALAVGNLVNIDDDVQQALILEVSIDNSVITAKLNKNALTTGSKRMRYCEPVIVNSEGTLISKVVIV</sequence>
<dbReference type="GO" id="GO:0044423">
    <property type="term" value="C:virion component"/>
    <property type="evidence" value="ECO:0007669"/>
    <property type="project" value="UniProtKB-KW"/>
</dbReference>
<dbReference type="EMBL" id="BK057804">
    <property type="protein sequence ID" value="DAE92596.1"/>
    <property type="molecule type" value="Genomic_DNA"/>
</dbReference>
<dbReference type="Gene3D" id="2.160.20.10">
    <property type="entry name" value="Single-stranded right-handed beta-helix, Pectin lyase-like"/>
    <property type="match status" value="1"/>
</dbReference>
<dbReference type="SUPFAM" id="SSF51126">
    <property type="entry name" value="Pectin lyase-like"/>
    <property type="match status" value="1"/>
</dbReference>
<evidence type="ECO:0000256" key="1">
    <source>
        <dbReference type="ARBA" id="ARBA00004328"/>
    </source>
</evidence>
<proteinExistence type="predicted"/>
<comment type="subcellular location">
    <subcellularLocation>
        <location evidence="1">Virion</location>
    </subcellularLocation>
</comment>
<accession>A0A8S5RTW6</accession>
<dbReference type="InterPro" id="IPR012334">
    <property type="entry name" value="Pectin_lyas_fold"/>
</dbReference>
<evidence type="ECO:0000256" key="2">
    <source>
        <dbReference type="ARBA" id="ARBA00022844"/>
    </source>
</evidence>
<dbReference type="InterPro" id="IPR011050">
    <property type="entry name" value="Pectin_lyase_fold/virulence"/>
</dbReference>
<dbReference type="GO" id="GO:0019058">
    <property type="term" value="P:viral life cycle"/>
    <property type="evidence" value="ECO:0007669"/>
    <property type="project" value="UniProtKB-ARBA"/>
</dbReference>
<dbReference type="SMART" id="SM00710">
    <property type="entry name" value="PbH1"/>
    <property type="match status" value="6"/>
</dbReference>
<dbReference type="GO" id="GO:0051701">
    <property type="term" value="P:biological process involved in interaction with host"/>
    <property type="evidence" value="ECO:0007669"/>
    <property type="project" value="UniProtKB-ARBA"/>
</dbReference>
<dbReference type="InterPro" id="IPR006626">
    <property type="entry name" value="PbH1"/>
</dbReference>